<dbReference type="EMBL" id="CM040472">
    <property type="protein sequence ID" value="MCI4389298.1"/>
    <property type="molecule type" value="Genomic_DNA"/>
</dbReference>
<proteinExistence type="predicted"/>
<protein>
    <submittedName>
        <fullName evidence="1">Uncharacterized protein</fullName>
    </submittedName>
</protein>
<gene>
    <name evidence="1" type="ORF">PGIGA_G00096390</name>
</gene>
<dbReference type="Proteomes" id="UP000829447">
    <property type="component" value="Linkage Group LG19"/>
</dbReference>
<keyword evidence="2" id="KW-1185">Reference proteome</keyword>
<comment type="caution">
    <text evidence="1">The sequence shown here is derived from an EMBL/GenBank/DDBJ whole genome shotgun (WGS) entry which is preliminary data.</text>
</comment>
<sequence>MLMFRKGQESAGIVTSNGSSPPTYTTLKGMGLVSTAFKPEDLLKLRYGNLGIGHTRYSTTGMSELQNCQPFVVDTLHGKIAVAHNGELVNAAALRKKAGHYFLATMEDLLMHKGVHESESTAGLHSIGYGKV</sequence>
<reference evidence="1 2" key="1">
    <citation type="journal article" date="2022" name="bioRxiv">
        <title>An ancient truncated duplication of the anti-Mullerian hormone receptor type 2 gene is a potential conserved master sex determinant in the Pangasiidae catfish family.</title>
        <authorList>
            <person name="Wen M."/>
            <person name="Pan Q."/>
            <person name="Jouanno E."/>
            <person name="Montfort J."/>
            <person name="Zahm M."/>
            <person name="Cabau C."/>
            <person name="Klopp C."/>
            <person name="Iampietro C."/>
            <person name="Roques C."/>
            <person name="Bouchez O."/>
            <person name="Castinel A."/>
            <person name="Donnadieu C."/>
            <person name="Parrinello H."/>
            <person name="Poncet C."/>
            <person name="Belmonte E."/>
            <person name="Gautier V."/>
            <person name="Avarre J.-C."/>
            <person name="Dugue R."/>
            <person name="Gustiano R."/>
            <person name="Ha T.T.T."/>
            <person name="Campet M."/>
            <person name="Sriphairoj K."/>
            <person name="Ribolli J."/>
            <person name="de Almeida F.L."/>
            <person name="Desvignes T."/>
            <person name="Postlethwait J.H."/>
            <person name="Bucao C.F."/>
            <person name="Robinson-Rechavi M."/>
            <person name="Bobe J."/>
            <person name="Herpin A."/>
            <person name="Guiguen Y."/>
        </authorList>
    </citation>
    <scope>NUCLEOTIDE SEQUENCE [LARGE SCALE GENOMIC DNA]</scope>
    <source>
        <strain evidence="1">YG-Dec2019</strain>
    </source>
</reference>
<evidence type="ECO:0000313" key="1">
    <source>
        <dbReference type="EMBL" id="MCI4389298.1"/>
    </source>
</evidence>
<name>A0ACC5XE03_PANGG</name>
<accession>A0ACC5XE03</accession>
<evidence type="ECO:0000313" key="2">
    <source>
        <dbReference type="Proteomes" id="UP000829447"/>
    </source>
</evidence>
<organism evidence="1 2">
    <name type="scientific">Pangasianodon gigas</name>
    <name type="common">Mekong giant catfish</name>
    <name type="synonym">Pangasius gigas</name>
    <dbReference type="NCBI Taxonomy" id="30993"/>
    <lineage>
        <taxon>Eukaryota</taxon>
        <taxon>Metazoa</taxon>
        <taxon>Chordata</taxon>
        <taxon>Craniata</taxon>
        <taxon>Vertebrata</taxon>
        <taxon>Euteleostomi</taxon>
        <taxon>Actinopterygii</taxon>
        <taxon>Neopterygii</taxon>
        <taxon>Teleostei</taxon>
        <taxon>Ostariophysi</taxon>
        <taxon>Siluriformes</taxon>
        <taxon>Pangasiidae</taxon>
        <taxon>Pangasianodon</taxon>
    </lineage>
</organism>